<evidence type="ECO:0000256" key="1">
    <source>
        <dbReference type="SAM" id="MobiDB-lite"/>
    </source>
</evidence>
<organism evidence="2 3">
    <name type="scientific">Acanthoscelides obtectus</name>
    <name type="common">Bean weevil</name>
    <name type="synonym">Bruchus obtectus</name>
    <dbReference type="NCBI Taxonomy" id="200917"/>
    <lineage>
        <taxon>Eukaryota</taxon>
        <taxon>Metazoa</taxon>
        <taxon>Ecdysozoa</taxon>
        <taxon>Arthropoda</taxon>
        <taxon>Hexapoda</taxon>
        <taxon>Insecta</taxon>
        <taxon>Pterygota</taxon>
        <taxon>Neoptera</taxon>
        <taxon>Endopterygota</taxon>
        <taxon>Coleoptera</taxon>
        <taxon>Polyphaga</taxon>
        <taxon>Cucujiformia</taxon>
        <taxon>Chrysomeloidea</taxon>
        <taxon>Chrysomelidae</taxon>
        <taxon>Bruchinae</taxon>
        <taxon>Bruchini</taxon>
        <taxon>Acanthoscelides</taxon>
    </lineage>
</organism>
<keyword evidence="3" id="KW-1185">Reference proteome</keyword>
<dbReference type="Proteomes" id="UP001152888">
    <property type="component" value="Unassembled WGS sequence"/>
</dbReference>
<reference evidence="2" key="1">
    <citation type="submission" date="2022-03" db="EMBL/GenBank/DDBJ databases">
        <authorList>
            <person name="Sayadi A."/>
        </authorList>
    </citation>
    <scope>NUCLEOTIDE SEQUENCE</scope>
</reference>
<dbReference type="AlphaFoldDB" id="A0A9P0KMK9"/>
<gene>
    <name evidence="2" type="ORF">ACAOBT_LOCUS12621</name>
</gene>
<comment type="caution">
    <text evidence="2">The sequence shown here is derived from an EMBL/GenBank/DDBJ whole genome shotgun (WGS) entry which is preliminary data.</text>
</comment>
<feature type="compositionally biased region" description="Polar residues" evidence="1">
    <location>
        <begin position="92"/>
        <end position="105"/>
    </location>
</feature>
<feature type="compositionally biased region" description="Polar residues" evidence="1">
    <location>
        <begin position="1"/>
        <end position="13"/>
    </location>
</feature>
<evidence type="ECO:0000313" key="3">
    <source>
        <dbReference type="Proteomes" id="UP001152888"/>
    </source>
</evidence>
<accession>A0A9P0KMK9</accession>
<feature type="region of interest" description="Disordered" evidence="1">
    <location>
        <begin position="1"/>
        <end position="21"/>
    </location>
</feature>
<proteinExistence type="predicted"/>
<protein>
    <submittedName>
        <fullName evidence="2">Uncharacterized protein</fullName>
    </submittedName>
</protein>
<evidence type="ECO:0000313" key="2">
    <source>
        <dbReference type="EMBL" id="CAH1977383.1"/>
    </source>
</evidence>
<sequence length="111" mass="12229">METTLSSRVQSPSVLAAPPRPWTKPLLWRRRHSPLRTREIQISRVRALGSLKEAALQPSDRGPFDGLFVVELLAPLLVGALQRPSVSVALPTPTTGDRQLTSFPGIQSKRI</sequence>
<name>A0A9P0KMK9_ACAOB</name>
<feature type="region of interest" description="Disordered" evidence="1">
    <location>
        <begin position="88"/>
        <end position="111"/>
    </location>
</feature>
<dbReference type="EMBL" id="CAKOFQ010006858">
    <property type="protein sequence ID" value="CAH1977383.1"/>
    <property type="molecule type" value="Genomic_DNA"/>
</dbReference>